<feature type="compositionally biased region" description="Basic and acidic residues" evidence="1">
    <location>
        <begin position="1"/>
        <end position="10"/>
    </location>
</feature>
<dbReference type="EMBL" id="JACOPV010000008">
    <property type="protein sequence ID" value="MBM5458685.1"/>
    <property type="molecule type" value="Genomic_DNA"/>
</dbReference>
<organism evidence="2 3">
    <name type="scientific">Pseudomonas arcuscaelestis</name>
    <dbReference type="NCBI Taxonomy" id="2710591"/>
    <lineage>
        <taxon>Bacteria</taxon>
        <taxon>Pseudomonadati</taxon>
        <taxon>Pseudomonadota</taxon>
        <taxon>Gammaproteobacteria</taxon>
        <taxon>Pseudomonadales</taxon>
        <taxon>Pseudomonadaceae</taxon>
        <taxon>Pseudomonas</taxon>
    </lineage>
</organism>
<dbReference type="RefSeq" id="WP_203584624.1">
    <property type="nucleotide sequence ID" value="NZ_JACOPV010000008.1"/>
</dbReference>
<proteinExistence type="predicted"/>
<accession>A0ABS2BYJ4</accession>
<protein>
    <submittedName>
        <fullName evidence="2">Uncharacterized protein</fullName>
    </submittedName>
</protein>
<keyword evidence="3" id="KW-1185">Reference proteome</keyword>
<sequence length="69" mass="7707">MKMKPAERRAVKGSSTEAQNEIARLERSLQNLTPGTLPHDKLTRMLRDARARKANAEAILRAGAPTRRV</sequence>
<evidence type="ECO:0000313" key="3">
    <source>
        <dbReference type="Proteomes" id="UP000745663"/>
    </source>
</evidence>
<feature type="region of interest" description="Disordered" evidence="1">
    <location>
        <begin position="1"/>
        <end position="20"/>
    </location>
</feature>
<comment type="caution">
    <text evidence="2">The sequence shown here is derived from an EMBL/GenBank/DDBJ whole genome shotgun (WGS) entry which is preliminary data.</text>
</comment>
<gene>
    <name evidence="2" type="ORF">H8F21_14040</name>
</gene>
<evidence type="ECO:0000256" key="1">
    <source>
        <dbReference type="SAM" id="MobiDB-lite"/>
    </source>
</evidence>
<name>A0ABS2BYJ4_9PSED</name>
<evidence type="ECO:0000313" key="2">
    <source>
        <dbReference type="EMBL" id="MBM5458685.1"/>
    </source>
</evidence>
<dbReference type="Proteomes" id="UP000745663">
    <property type="component" value="Unassembled WGS sequence"/>
</dbReference>
<reference evidence="2 3" key="1">
    <citation type="submission" date="2020-08" db="EMBL/GenBank/DDBJ databases">
        <title>Description of novel Pseudomonas species.</title>
        <authorList>
            <person name="Duman M."/>
            <person name="Mulet M."/>
            <person name="Altun S."/>
            <person name="Saticioglu I.B."/>
            <person name="Lalucat J."/>
            <person name="Garcia-Valdes E."/>
        </authorList>
    </citation>
    <scope>NUCLEOTIDE SEQUENCE [LARGE SCALE GENOMIC DNA]</scope>
    <source>
        <strain evidence="2 3">P66</strain>
    </source>
</reference>